<dbReference type="SUPFAM" id="SSF81383">
    <property type="entry name" value="F-box domain"/>
    <property type="match status" value="1"/>
</dbReference>
<keyword evidence="3" id="KW-1185">Reference proteome</keyword>
<evidence type="ECO:0000313" key="2">
    <source>
        <dbReference type="EMBL" id="CAH0376851.1"/>
    </source>
</evidence>
<sequence>MTVSKAFNLLRPELILRIAQYADWRTVTRLQSVCCRCRSALADDGNHHQRIVWRQCVCERWPWVQYEDIDASWLATFRTWRRVYAYLRSVRFVPSAAQVTGFYSSPEFYRRLHIIPKERARFIKQPVVTRTPALRAWRHGGDITGGPMALVEECALADEPLAEPRPGDLSECPVTLASLRPGIVAGPAVWEAMVTVYTRNDENGYGALIQGGVGGFLLGVETLAGDRWFFDVGAGDGLADESAYGYGQTLSARRKWVNPEAVYEWNNYSPFTGPEWAPNQLHLTLNLGAGELVLSHKSQFKTLLERVATLHDPDLAVAAAAGPLCLFVGLSGGTREEEWSPEENFGEEPTPLGRAWKNWSGEQPQTYGDLAYATLDWLSLRDPGKPLRRTPLGRPSLPYGTISRRRIPSPFPLFPQFLPKLT</sequence>
<gene>
    <name evidence="1" type="ORF">PCAL00307_LOCUS3623</name>
    <name evidence="2" type="ORF">PECAL_5P14440</name>
</gene>
<dbReference type="EMBL" id="CAKKNE010000005">
    <property type="protein sequence ID" value="CAH0376851.1"/>
    <property type="molecule type" value="Genomic_DNA"/>
</dbReference>
<accession>A0A7S3ZMP0</accession>
<dbReference type="EMBL" id="HBIW01004447">
    <property type="protein sequence ID" value="CAE0688189.1"/>
    <property type="molecule type" value="Transcribed_RNA"/>
</dbReference>
<organism evidence="1">
    <name type="scientific">Pelagomonas calceolata</name>
    <dbReference type="NCBI Taxonomy" id="35677"/>
    <lineage>
        <taxon>Eukaryota</taxon>
        <taxon>Sar</taxon>
        <taxon>Stramenopiles</taxon>
        <taxon>Ochrophyta</taxon>
        <taxon>Pelagophyceae</taxon>
        <taxon>Pelagomonadales</taxon>
        <taxon>Pelagomonadaceae</taxon>
        <taxon>Pelagomonas</taxon>
    </lineage>
</organism>
<dbReference type="Proteomes" id="UP000789595">
    <property type="component" value="Unassembled WGS sequence"/>
</dbReference>
<name>A0A7S3ZMP0_9STRA</name>
<evidence type="ECO:0000313" key="1">
    <source>
        <dbReference type="EMBL" id="CAE0688189.1"/>
    </source>
</evidence>
<dbReference type="InterPro" id="IPR036047">
    <property type="entry name" value="F-box-like_dom_sf"/>
</dbReference>
<reference evidence="2" key="2">
    <citation type="submission" date="2021-11" db="EMBL/GenBank/DDBJ databases">
        <authorList>
            <consortium name="Genoscope - CEA"/>
            <person name="William W."/>
        </authorList>
    </citation>
    <scope>NUCLEOTIDE SEQUENCE</scope>
</reference>
<protein>
    <recommendedName>
        <fullName evidence="4">F-box domain-containing protein</fullName>
    </recommendedName>
</protein>
<evidence type="ECO:0008006" key="4">
    <source>
        <dbReference type="Google" id="ProtNLM"/>
    </source>
</evidence>
<proteinExistence type="predicted"/>
<reference evidence="1" key="1">
    <citation type="submission" date="2021-01" db="EMBL/GenBank/DDBJ databases">
        <authorList>
            <person name="Corre E."/>
            <person name="Pelletier E."/>
            <person name="Niang G."/>
            <person name="Scheremetjew M."/>
            <person name="Finn R."/>
            <person name="Kale V."/>
            <person name="Holt S."/>
            <person name="Cochrane G."/>
            <person name="Meng A."/>
            <person name="Brown T."/>
            <person name="Cohen L."/>
        </authorList>
    </citation>
    <scope>NUCLEOTIDE SEQUENCE</scope>
    <source>
        <strain evidence="1">CCMP1756</strain>
    </source>
</reference>
<dbReference type="AlphaFoldDB" id="A0A7S3ZMP0"/>
<evidence type="ECO:0000313" key="3">
    <source>
        <dbReference type="Proteomes" id="UP000789595"/>
    </source>
</evidence>